<evidence type="ECO:0000256" key="5">
    <source>
        <dbReference type="ARBA" id="ARBA00022801"/>
    </source>
</evidence>
<evidence type="ECO:0000256" key="3">
    <source>
        <dbReference type="ARBA" id="ARBA00022722"/>
    </source>
</evidence>
<gene>
    <name evidence="8" type="ORF">B0H67DRAFT_500176</name>
</gene>
<proteinExistence type="predicted"/>
<evidence type="ECO:0000259" key="7">
    <source>
        <dbReference type="Pfam" id="PF17917"/>
    </source>
</evidence>
<keyword evidence="2" id="KW-0548">Nucleotidyltransferase</keyword>
<comment type="caution">
    <text evidence="8">The sequence shown here is derived from an EMBL/GenBank/DDBJ whole genome shotgun (WGS) entry which is preliminary data.</text>
</comment>
<keyword evidence="9" id="KW-1185">Reference proteome</keyword>
<evidence type="ECO:0000313" key="8">
    <source>
        <dbReference type="EMBL" id="KAK0702345.1"/>
    </source>
</evidence>
<dbReference type="EMBL" id="JAUKUA010000009">
    <property type="protein sequence ID" value="KAK0702345.1"/>
    <property type="molecule type" value="Genomic_DNA"/>
</dbReference>
<dbReference type="GO" id="GO:0004519">
    <property type="term" value="F:endonuclease activity"/>
    <property type="evidence" value="ECO:0007669"/>
    <property type="project" value="UniProtKB-KW"/>
</dbReference>
<name>A0AA39ZRX0_9PEZI</name>
<keyword evidence="3" id="KW-0540">Nuclease</keyword>
<evidence type="ECO:0000256" key="2">
    <source>
        <dbReference type="ARBA" id="ARBA00022695"/>
    </source>
</evidence>
<organism evidence="8 9">
    <name type="scientific">Lasiosphaeris hirsuta</name>
    <dbReference type="NCBI Taxonomy" id="260670"/>
    <lineage>
        <taxon>Eukaryota</taxon>
        <taxon>Fungi</taxon>
        <taxon>Dikarya</taxon>
        <taxon>Ascomycota</taxon>
        <taxon>Pezizomycotina</taxon>
        <taxon>Sordariomycetes</taxon>
        <taxon>Sordariomycetidae</taxon>
        <taxon>Sordariales</taxon>
        <taxon>Lasiosphaeriaceae</taxon>
        <taxon>Lasiosphaeris</taxon>
    </lineage>
</organism>
<dbReference type="Pfam" id="PF17917">
    <property type="entry name" value="RT_RNaseH"/>
    <property type="match status" value="1"/>
</dbReference>
<reference evidence="8" key="1">
    <citation type="submission" date="2023-06" db="EMBL/GenBank/DDBJ databases">
        <title>Genome-scale phylogeny and comparative genomics of the fungal order Sordariales.</title>
        <authorList>
            <consortium name="Lawrence Berkeley National Laboratory"/>
            <person name="Hensen N."/>
            <person name="Bonometti L."/>
            <person name="Westerberg I."/>
            <person name="Brannstrom I.O."/>
            <person name="Guillou S."/>
            <person name="Cros-Aarteil S."/>
            <person name="Calhoun S."/>
            <person name="Haridas S."/>
            <person name="Kuo A."/>
            <person name="Mondo S."/>
            <person name="Pangilinan J."/>
            <person name="Riley R."/>
            <person name="Labutti K."/>
            <person name="Andreopoulos B."/>
            <person name="Lipzen A."/>
            <person name="Chen C."/>
            <person name="Yanf M."/>
            <person name="Daum C."/>
            <person name="Ng V."/>
            <person name="Clum A."/>
            <person name="Steindorff A."/>
            <person name="Ohm R."/>
            <person name="Martin F."/>
            <person name="Silar P."/>
            <person name="Natvig D."/>
            <person name="Lalanne C."/>
            <person name="Gautier V."/>
            <person name="Ament-Velasquez S.L."/>
            <person name="Kruys A."/>
            <person name="Hutchinson M.I."/>
            <person name="Powell A.J."/>
            <person name="Barry K."/>
            <person name="Miller A.N."/>
            <person name="Grigoriev I.V."/>
            <person name="Debuchy R."/>
            <person name="Gladieux P."/>
            <person name="Thoren M.H."/>
            <person name="Johannesson H."/>
        </authorList>
    </citation>
    <scope>NUCLEOTIDE SEQUENCE</scope>
    <source>
        <strain evidence="8">SMH4607-1</strain>
    </source>
</reference>
<feature type="domain" description="Reverse transcriptase RNase H-like" evidence="7">
    <location>
        <begin position="4"/>
        <end position="67"/>
    </location>
</feature>
<keyword evidence="5" id="KW-0378">Hydrolase</keyword>
<evidence type="ECO:0000256" key="1">
    <source>
        <dbReference type="ARBA" id="ARBA00022679"/>
    </source>
</evidence>
<accession>A0AA39ZRX0</accession>
<protein>
    <recommendedName>
        <fullName evidence="7">Reverse transcriptase RNase H-like domain-containing protein</fullName>
    </recommendedName>
</protein>
<keyword evidence="1" id="KW-0808">Transferase</keyword>
<dbReference type="GO" id="GO:0016787">
    <property type="term" value="F:hydrolase activity"/>
    <property type="evidence" value="ECO:0007669"/>
    <property type="project" value="UniProtKB-KW"/>
</dbReference>
<evidence type="ECO:0000256" key="4">
    <source>
        <dbReference type="ARBA" id="ARBA00022759"/>
    </source>
</evidence>
<dbReference type="GO" id="GO:0003964">
    <property type="term" value="F:RNA-directed DNA polymerase activity"/>
    <property type="evidence" value="ECO:0007669"/>
    <property type="project" value="UniProtKB-KW"/>
</dbReference>
<dbReference type="AlphaFoldDB" id="A0AA39ZRX0"/>
<sequence length="67" mass="8144">RLYLVVFLLRRIIKLILRYNIKNKKLIVIIQCFKKYVPYLSSIKELIKVLTDYINLRTFTTKKLNGR</sequence>
<dbReference type="InterPro" id="IPR041373">
    <property type="entry name" value="RT_RNaseH"/>
</dbReference>
<feature type="non-terminal residue" evidence="8">
    <location>
        <position position="1"/>
    </location>
</feature>
<keyword evidence="4" id="KW-0255">Endonuclease</keyword>
<evidence type="ECO:0000256" key="6">
    <source>
        <dbReference type="ARBA" id="ARBA00022918"/>
    </source>
</evidence>
<evidence type="ECO:0000313" key="9">
    <source>
        <dbReference type="Proteomes" id="UP001172102"/>
    </source>
</evidence>
<keyword evidence="6" id="KW-0695">RNA-directed DNA polymerase</keyword>
<dbReference type="Proteomes" id="UP001172102">
    <property type="component" value="Unassembled WGS sequence"/>
</dbReference>